<proteinExistence type="predicted"/>
<gene>
    <name evidence="1" type="ORF">Prudu_009654</name>
</gene>
<accession>A0A4Y1R6R7</accession>
<dbReference type="AlphaFoldDB" id="A0A4Y1R6R7"/>
<protein>
    <submittedName>
        <fullName evidence="1">Cold shock domain protein 1</fullName>
    </submittedName>
</protein>
<organism evidence="1">
    <name type="scientific">Prunus dulcis</name>
    <name type="common">Almond</name>
    <name type="synonym">Amygdalus dulcis</name>
    <dbReference type="NCBI Taxonomy" id="3755"/>
    <lineage>
        <taxon>Eukaryota</taxon>
        <taxon>Viridiplantae</taxon>
        <taxon>Streptophyta</taxon>
        <taxon>Embryophyta</taxon>
        <taxon>Tracheophyta</taxon>
        <taxon>Spermatophyta</taxon>
        <taxon>Magnoliopsida</taxon>
        <taxon>eudicotyledons</taxon>
        <taxon>Gunneridae</taxon>
        <taxon>Pentapetalae</taxon>
        <taxon>rosids</taxon>
        <taxon>fabids</taxon>
        <taxon>Rosales</taxon>
        <taxon>Rosaceae</taxon>
        <taxon>Amygdaloideae</taxon>
        <taxon>Amygdaleae</taxon>
        <taxon>Prunus</taxon>
    </lineage>
</organism>
<name>A0A4Y1R6R7_PRUDU</name>
<reference evidence="1" key="1">
    <citation type="journal article" date="2019" name="Science">
        <title>Mutation of a bHLH transcription factor allowed almond domestication.</title>
        <authorList>
            <person name="Sanchez-Perez R."/>
            <person name="Pavan S."/>
            <person name="Mazzeo R."/>
            <person name="Moldovan C."/>
            <person name="Aiese Cigliano R."/>
            <person name="Del Cueto J."/>
            <person name="Ricciardi F."/>
            <person name="Lotti C."/>
            <person name="Ricciardi L."/>
            <person name="Dicenta F."/>
            <person name="Lopez-Marques R.L."/>
            <person name="Lindberg Moller B."/>
        </authorList>
    </citation>
    <scope>NUCLEOTIDE SEQUENCE</scope>
</reference>
<evidence type="ECO:0000313" key="1">
    <source>
        <dbReference type="EMBL" id="BBG99833.1"/>
    </source>
</evidence>
<dbReference type="EMBL" id="AP019299">
    <property type="protein sequence ID" value="BBG99833.1"/>
    <property type="molecule type" value="Genomic_DNA"/>
</dbReference>
<sequence>MHCSVWISDLASGEALQNFGTKSRYLVSGPDIGLRSVTRRDSLRFPRNSVTGPVTNPSRSLPL</sequence>